<feature type="transmembrane region" description="Helical" evidence="1">
    <location>
        <begin position="6"/>
        <end position="22"/>
    </location>
</feature>
<reference evidence="2 3" key="1">
    <citation type="submission" date="2020-10" db="EMBL/GenBank/DDBJ databases">
        <title>The genome sequence of Flavobacterium aquaticum 1Y8A.</title>
        <authorList>
            <person name="Liu Y."/>
        </authorList>
    </citation>
    <scope>NUCLEOTIDE SEQUENCE [LARGE SCALE GENOMIC DNA]</scope>
    <source>
        <strain evidence="2 3">1Y8A</strain>
    </source>
</reference>
<sequence length="140" mass="17049">MKNNKIYFAFVTLLIIAFFVINEHNKRQRKEEIENYKETTIAFTLEIKNYEDSSELKFYFYSNGKLFIGKQHSSDYFDKSILNRYYVVKHDTQNPRKNYIYLNEEIQPDSIALTKAGFKYVIYYDYDIPTNTYIKKHKWE</sequence>
<dbReference type="RefSeq" id="WP_194093543.1">
    <property type="nucleotide sequence ID" value="NZ_JADFTZ010000001.1"/>
</dbReference>
<evidence type="ECO:0000313" key="3">
    <source>
        <dbReference type="Proteomes" id="UP000656274"/>
    </source>
</evidence>
<comment type="caution">
    <text evidence="2">The sequence shown here is derived from an EMBL/GenBank/DDBJ whole genome shotgun (WGS) entry which is preliminary data.</text>
</comment>
<organism evidence="2 3">
    <name type="scientific">Flavobacterium proteolyticum</name>
    <dbReference type="NCBI Taxonomy" id="2911683"/>
    <lineage>
        <taxon>Bacteria</taxon>
        <taxon>Pseudomonadati</taxon>
        <taxon>Bacteroidota</taxon>
        <taxon>Flavobacteriia</taxon>
        <taxon>Flavobacteriales</taxon>
        <taxon>Flavobacteriaceae</taxon>
        <taxon>Flavobacterium</taxon>
    </lineage>
</organism>
<dbReference type="Proteomes" id="UP000656274">
    <property type="component" value="Unassembled WGS sequence"/>
</dbReference>
<evidence type="ECO:0000256" key="1">
    <source>
        <dbReference type="SAM" id="Phobius"/>
    </source>
</evidence>
<keyword evidence="1" id="KW-0812">Transmembrane</keyword>
<keyword evidence="1" id="KW-1133">Transmembrane helix</keyword>
<evidence type="ECO:0000313" key="2">
    <source>
        <dbReference type="EMBL" id="MBE9575653.1"/>
    </source>
</evidence>
<dbReference type="EMBL" id="JADFTZ010000001">
    <property type="protein sequence ID" value="MBE9575653.1"/>
    <property type="molecule type" value="Genomic_DNA"/>
</dbReference>
<name>A0ABR9WP00_9FLAO</name>
<gene>
    <name evidence="2" type="ORF">IM755_02940</name>
</gene>
<accession>A0ABR9WP00</accession>
<keyword evidence="1" id="KW-0472">Membrane</keyword>
<keyword evidence="3" id="KW-1185">Reference proteome</keyword>
<protein>
    <submittedName>
        <fullName evidence="2">Uncharacterized protein</fullName>
    </submittedName>
</protein>
<proteinExistence type="predicted"/>